<dbReference type="EMBL" id="NPDU01000012">
    <property type="protein sequence ID" value="PJZ62764.1"/>
    <property type="molecule type" value="Genomic_DNA"/>
</dbReference>
<reference evidence="3 4" key="1">
    <citation type="submission" date="2017-07" db="EMBL/GenBank/DDBJ databases">
        <title>Leptospira spp. isolated from tropical soils.</title>
        <authorList>
            <person name="Thibeaux R."/>
            <person name="Iraola G."/>
            <person name="Ferres I."/>
            <person name="Bierque E."/>
            <person name="Girault D."/>
            <person name="Soupe-Gilbert M.-E."/>
            <person name="Picardeau M."/>
            <person name="Goarant C."/>
        </authorList>
    </citation>
    <scope>NUCLEOTIDE SEQUENCE [LARGE SCALE GENOMIC DNA]</scope>
    <source>
        <strain evidence="1 4">FH2-B-C1</strain>
        <strain evidence="2 3">FH2-B-D1</strain>
    </source>
</reference>
<evidence type="ECO:0000313" key="1">
    <source>
        <dbReference type="EMBL" id="PJZ54369.1"/>
    </source>
</evidence>
<evidence type="ECO:0000313" key="3">
    <source>
        <dbReference type="Proteomes" id="UP000232149"/>
    </source>
</evidence>
<keyword evidence="3" id="KW-1185">Reference proteome</keyword>
<dbReference type="Proteomes" id="UP000232149">
    <property type="component" value="Unassembled WGS sequence"/>
</dbReference>
<protein>
    <submittedName>
        <fullName evidence="1">Uncharacterized protein</fullName>
    </submittedName>
</protein>
<dbReference type="AlphaFoldDB" id="A0A2M9YS87"/>
<proteinExistence type="predicted"/>
<dbReference type="Proteomes" id="UP000232188">
    <property type="component" value="Unassembled WGS sequence"/>
</dbReference>
<dbReference type="EMBL" id="NPDV01000003">
    <property type="protein sequence ID" value="PJZ54369.1"/>
    <property type="molecule type" value="Genomic_DNA"/>
</dbReference>
<comment type="caution">
    <text evidence="1">The sequence shown here is derived from an EMBL/GenBank/DDBJ whole genome shotgun (WGS) entry which is preliminary data.</text>
</comment>
<accession>A0A2M9YS87</accession>
<gene>
    <name evidence="2" type="ORF">CH376_06350</name>
    <name evidence="1" type="ORF">CH380_04675</name>
</gene>
<evidence type="ECO:0000313" key="2">
    <source>
        <dbReference type="EMBL" id="PJZ62764.1"/>
    </source>
</evidence>
<organism evidence="1 4">
    <name type="scientific">Leptospira adleri</name>
    <dbReference type="NCBI Taxonomy" id="2023186"/>
    <lineage>
        <taxon>Bacteria</taxon>
        <taxon>Pseudomonadati</taxon>
        <taxon>Spirochaetota</taxon>
        <taxon>Spirochaetia</taxon>
        <taxon>Leptospirales</taxon>
        <taxon>Leptospiraceae</taxon>
        <taxon>Leptospira</taxon>
    </lineage>
</organism>
<sequence>MFSFYKFQIFVFLKNGNHGKNTALQFYLETYLKSVLRRFQRIYGLSEQIKVIFFGCKRVENIS</sequence>
<name>A0A2M9YS87_9LEPT</name>
<evidence type="ECO:0000313" key="4">
    <source>
        <dbReference type="Proteomes" id="UP000232188"/>
    </source>
</evidence>